<name>Q8EVT2_MALP2</name>
<dbReference type="REBASE" id="6753">
    <property type="entry name" value="M.MpeORF4770P"/>
</dbReference>
<sequence length="152" mass="17809">MERKISELKLSYINKINNQPSASFNKDQKEIAIKIIEKANDEDLDNIYKLLNMRIKTGFVFDLSPNENRKSISWLKYNKELSINDKKANNYYEYDDDNLTNSNLLIIGENYDALNNLLLTHRGMVDIIYGDPPPIIQMHHIMKKIICLKKKC</sequence>
<dbReference type="RefSeq" id="WP_011077301.1">
    <property type="nucleotide sequence ID" value="NC_004432.1"/>
</dbReference>
<evidence type="ECO:0000313" key="1">
    <source>
        <dbReference type="EMBL" id="BAC44267.1"/>
    </source>
</evidence>
<accession>Q8EVT2</accession>
<dbReference type="KEGG" id="mpe:MYPE4770"/>
<protein>
    <submittedName>
        <fullName evidence="1">Uncharacterized protein</fullName>
    </submittedName>
</protein>
<dbReference type="STRING" id="272633.gene:10731593"/>
<dbReference type="AlphaFoldDB" id="Q8EVT2"/>
<reference evidence="1 2" key="1">
    <citation type="journal article" date="2002" name="Nucleic Acids Res.">
        <title>The complete genomic sequence of Mycoplasma penetrans, an intracellular bacterial pathogen in humans.</title>
        <authorList>
            <person name="Sasaki Y."/>
            <person name="Ishikawa J."/>
            <person name="Yamashita A."/>
            <person name="Oshima K."/>
            <person name="Kenri T."/>
            <person name="Furuya K."/>
            <person name="Yoshino C."/>
            <person name="Horino A."/>
            <person name="Shiba T."/>
            <person name="Sasaki T."/>
            <person name="Hattori M."/>
        </authorList>
    </citation>
    <scope>NUCLEOTIDE SEQUENCE [LARGE SCALE GENOMIC DNA]</scope>
    <source>
        <strain evidence="1 2">HF-2</strain>
    </source>
</reference>
<dbReference type="HOGENOM" id="CLU_144759_0_0_14"/>
<dbReference type="InterPro" id="IPR016881">
    <property type="entry name" value="UCP028340"/>
</dbReference>
<evidence type="ECO:0000313" key="2">
    <source>
        <dbReference type="Proteomes" id="UP000002522"/>
    </source>
</evidence>
<dbReference type="PIRSF" id="PIRSF028340">
    <property type="entry name" value="UCP028340"/>
    <property type="match status" value="1"/>
</dbReference>
<gene>
    <name evidence="1" type="ordered locus">MYPE4770</name>
</gene>
<dbReference type="InParanoid" id="Q8EVT2"/>
<organism evidence="1 2">
    <name type="scientific">Malacoplasma penetrans (strain HF-2)</name>
    <name type="common">Mycoplasma penetrans</name>
    <dbReference type="NCBI Taxonomy" id="272633"/>
    <lineage>
        <taxon>Bacteria</taxon>
        <taxon>Bacillati</taxon>
        <taxon>Mycoplasmatota</taxon>
        <taxon>Mycoplasmoidales</taxon>
        <taxon>Mycoplasmoidaceae</taxon>
        <taxon>Malacoplasma</taxon>
    </lineage>
</organism>
<keyword evidence="2" id="KW-1185">Reference proteome</keyword>
<proteinExistence type="predicted"/>
<dbReference type="eggNOG" id="ENOG50346H8">
    <property type="taxonomic scope" value="Bacteria"/>
</dbReference>
<dbReference type="Proteomes" id="UP000002522">
    <property type="component" value="Chromosome"/>
</dbReference>
<dbReference type="EMBL" id="BA000026">
    <property type="protein sequence ID" value="BAC44267.1"/>
    <property type="molecule type" value="Genomic_DNA"/>
</dbReference>